<organism evidence="2 3">
    <name type="scientific">Erysipelothrix inopinata</name>
    <dbReference type="NCBI Taxonomy" id="225084"/>
    <lineage>
        <taxon>Bacteria</taxon>
        <taxon>Bacillati</taxon>
        <taxon>Bacillota</taxon>
        <taxon>Erysipelotrichia</taxon>
        <taxon>Erysipelotrichales</taxon>
        <taxon>Erysipelotrichaceae</taxon>
        <taxon>Erysipelothrix</taxon>
    </lineage>
</organism>
<accession>A0A7G9S1J7</accession>
<dbReference type="AlphaFoldDB" id="A0A7G9S1J7"/>
<sequence>MIYITEEQIQNIVNMPMALDVFRQAYIDNTKELIYTGGRIVMPIIDVENSGQWLTAISKSQPYFGSKFSSVFPGNLNKGLPSVMSTISLYSTETGELKALLEANYLTAIKTGGSAGVATDVMARKDASKLGIIGSGLQAFTQVLAIQEVRDLEELHVYDIKPEYVEGFIERIKKVQNRPYKIIAEPTADACVAASDIICTCTTSHTPVFSAKALQPGTHVNAIGSFTPYMQEIEDEVVVMSSRIITEHVDGLWAAAGDVIIPVEKGLVSKEKVVGSVGDVLVGNVIARENDTEITLYESVGSCVLDVAIAIASFEEITK</sequence>
<dbReference type="PANTHER" id="PTHR13812">
    <property type="entry name" value="KETIMINE REDUCTASE MU-CRYSTALLIN"/>
    <property type="match status" value="1"/>
</dbReference>
<reference evidence="2 3" key="1">
    <citation type="submission" date="2020-08" db="EMBL/GenBank/DDBJ databases">
        <title>Genome sequence of Erysipelothrix inopinata DSM 15511T.</title>
        <authorList>
            <person name="Hyun D.-W."/>
            <person name="Bae J.-W."/>
        </authorList>
    </citation>
    <scope>NUCLEOTIDE SEQUENCE [LARGE SCALE GENOMIC DNA]</scope>
    <source>
        <strain evidence="2 3">DSM 15511</strain>
    </source>
</reference>
<dbReference type="SUPFAM" id="SSF51735">
    <property type="entry name" value="NAD(P)-binding Rossmann-fold domains"/>
    <property type="match status" value="1"/>
</dbReference>
<dbReference type="EMBL" id="CP060715">
    <property type="protein sequence ID" value="QNN61722.1"/>
    <property type="molecule type" value="Genomic_DNA"/>
</dbReference>
<dbReference type="PIRSF" id="PIRSF001439">
    <property type="entry name" value="CryM"/>
    <property type="match status" value="1"/>
</dbReference>
<dbReference type="Proteomes" id="UP000515928">
    <property type="component" value="Chromosome"/>
</dbReference>
<dbReference type="PANTHER" id="PTHR13812:SF19">
    <property type="entry name" value="KETIMINE REDUCTASE MU-CRYSTALLIN"/>
    <property type="match status" value="1"/>
</dbReference>
<gene>
    <name evidence="2" type="ORF">H9L01_05030</name>
</gene>
<dbReference type="Gene3D" id="3.40.50.720">
    <property type="entry name" value="NAD(P)-binding Rossmann-like Domain"/>
    <property type="match status" value="1"/>
</dbReference>
<dbReference type="InterPro" id="IPR003462">
    <property type="entry name" value="ODC_Mu_crystall"/>
</dbReference>
<name>A0A7G9S1J7_9FIRM</name>
<protein>
    <submittedName>
        <fullName evidence="2">Ornithine cyclodeaminase family protein</fullName>
    </submittedName>
</protein>
<proteinExistence type="inferred from homology"/>
<dbReference type="Gene3D" id="3.30.1780.10">
    <property type="entry name" value="ornithine cyclodeaminase, domain 1"/>
    <property type="match status" value="1"/>
</dbReference>
<keyword evidence="3" id="KW-1185">Reference proteome</keyword>
<dbReference type="InterPro" id="IPR023401">
    <property type="entry name" value="ODC_N"/>
</dbReference>
<evidence type="ECO:0000313" key="3">
    <source>
        <dbReference type="Proteomes" id="UP000515928"/>
    </source>
</evidence>
<evidence type="ECO:0000313" key="2">
    <source>
        <dbReference type="EMBL" id="QNN61722.1"/>
    </source>
</evidence>
<dbReference type="GO" id="GO:0005737">
    <property type="term" value="C:cytoplasm"/>
    <property type="evidence" value="ECO:0007669"/>
    <property type="project" value="TreeGrafter"/>
</dbReference>
<comment type="similarity">
    <text evidence="1">Belongs to the ornithine cyclodeaminase/mu-crystallin family.</text>
</comment>
<dbReference type="KEGG" id="eio:H9L01_05030"/>
<dbReference type="FunFam" id="3.40.50.720:FF:000311">
    <property type="entry name" value="Ornithine cyclodeaminase"/>
    <property type="match status" value="1"/>
</dbReference>
<dbReference type="Pfam" id="PF02423">
    <property type="entry name" value="OCD_Mu_crystall"/>
    <property type="match status" value="1"/>
</dbReference>
<dbReference type="RefSeq" id="WP_187534917.1">
    <property type="nucleotide sequence ID" value="NZ_CBCSHU010000022.1"/>
</dbReference>
<dbReference type="InterPro" id="IPR036291">
    <property type="entry name" value="NAD(P)-bd_dom_sf"/>
</dbReference>
<dbReference type="GO" id="GO:0019752">
    <property type="term" value="P:carboxylic acid metabolic process"/>
    <property type="evidence" value="ECO:0007669"/>
    <property type="project" value="UniProtKB-ARBA"/>
</dbReference>
<evidence type="ECO:0000256" key="1">
    <source>
        <dbReference type="ARBA" id="ARBA00008903"/>
    </source>
</evidence>
<dbReference type="GO" id="GO:0016491">
    <property type="term" value="F:oxidoreductase activity"/>
    <property type="evidence" value="ECO:0007669"/>
    <property type="project" value="UniProtKB-ARBA"/>
</dbReference>